<evidence type="ECO:0000256" key="2">
    <source>
        <dbReference type="ARBA" id="ARBA00001933"/>
    </source>
</evidence>
<keyword evidence="5" id="KW-0663">Pyridoxal phosphate</keyword>
<accession>A0ABT5WPE4</accession>
<dbReference type="Gene3D" id="3.20.20.10">
    <property type="entry name" value="Alanine racemase"/>
    <property type="match status" value="1"/>
</dbReference>
<evidence type="ECO:0000259" key="7">
    <source>
        <dbReference type="SMART" id="SM01005"/>
    </source>
</evidence>
<proteinExistence type="inferred from homology"/>
<dbReference type="InterPro" id="IPR000821">
    <property type="entry name" value="Ala_racemase"/>
</dbReference>
<keyword evidence="9" id="KW-1185">Reference proteome</keyword>
<feature type="domain" description="Alanine racemase C-terminal" evidence="7">
    <location>
        <begin position="228"/>
        <end position="349"/>
    </location>
</feature>
<gene>
    <name evidence="8" type="ORF">PYV00_09335</name>
</gene>
<evidence type="ECO:0000256" key="3">
    <source>
        <dbReference type="ARBA" id="ARBA00007880"/>
    </source>
</evidence>
<dbReference type="GO" id="GO:0008784">
    <property type="term" value="F:alanine racemase activity"/>
    <property type="evidence" value="ECO:0007669"/>
    <property type="project" value="UniProtKB-EC"/>
</dbReference>
<dbReference type="InterPro" id="IPR001608">
    <property type="entry name" value="Ala_racemase_N"/>
</dbReference>
<dbReference type="SUPFAM" id="SSF51419">
    <property type="entry name" value="PLP-binding barrel"/>
    <property type="match status" value="1"/>
</dbReference>
<dbReference type="SUPFAM" id="SSF50621">
    <property type="entry name" value="Alanine racemase C-terminal domain-like"/>
    <property type="match status" value="1"/>
</dbReference>
<organism evidence="8 9">
    <name type="scientific">Novosphingobium album</name>
    <name type="common">ex Liu et al. 2023</name>
    <dbReference type="NCBI Taxonomy" id="3031130"/>
    <lineage>
        <taxon>Bacteria</taxon>
        <taxon>Pseudomonadati</taxon>
        <taxon>Pseudomonadota</taxon>
        <taxon>Alphaproteobacteria</taxon>
        <taxon>Sphingomonadales</taxon>
        <taxon>Sphingomonadaceae</taxon>
        <taxon>Novosphingobium</taxon>
    </lineage>
</organism>
<dbReference type="InterPro" id="IPR011079">
    <property type="entry name" value="Ala_racemase_C"/>
</dbReference>
<sequence length="349" mass="36360">MLPEPSAALRLAVDTQALQANWTVLDRLSGGARAGAAVKANGYGLGAVMVADALQAAGCGAFFVAHWCEVGELLGHVPADAISVLHGPLTGADAAYARATGARPVINSLAQARRWLAAGGGRCDLMVDTGINRLGVPMADLGDAAIAALDIDILLSHLASADEDVPLNAVQLGRWNAARGQVRHARASLASSAGIVLGPEYHGDLTRPGLSLYGGVPRPELAGAIRQVARPQAAIMQARQVQAGDGIGYNQIFVAERAMRIGTIALGYADGYLRCWSGTGGVIADGQRLPVLGRVSMDMTVIDLSAAPDLREGDWVEIEYALPEAAARSGLSQYELLTVLGRRFGRWTG</sequence>
<comment type="cofactor">
    <cofactor evidence="2">
        <name>pyridoxal 5'-phosphate</name>
        <dbReference type="ChEBI" id="CHEBI:597326"/>
    </cofactor>
</comment>
<dbReference type="Pfam" id="PF01168">
    <property type="entry name" value="Ala_racemase_N"/>
    <property type="match status" value="1"/>
</dbReference>
<dbReference type="RefSeq" id="WP_275228239.1">
    <property type="nucleotide sequence ID" value="NZ_JARESE010000028.1"/>
</dbReference>
<dbReference type="InterPro" id="IPR009006">
    <property type="entry name" value="Ala_racemase/Decarboxylase_C"/>
</dbReference>
<dbReference type="Gene3D" id="2.40.37.10">
    <property type="entry name" value="Lyase, Ornithine Decarboxylase, Chain A, domain 1"/>
    <property type="match status" value="1"/>
</dbReference>
<dbReference type="InterPro" id="IPR020622">
    <property type="entry name" value="Ala_racemase_pyridoxalP-BS"/>
</dbReference>
<comment type="caution">
    <text evidence="8">The sequence shown here is derived from an EMBL/GenBank/DDBJ whole genome shotgun (WGS) entry which is preliminary data.</text>
</comment>
<dbReference type="PANTHER" id="PTHR30511">
    <property type="entry name" value="ALANINE RACEMASE"/>
    <property type="match status" value="1"/>
</dbReference>
<dbReference type="PANTHER" id="PTHR30511:SF0">
    <property type="entry name" value="ALANINE RACEMASE, CATABOLIC-RELATED"/>
    <property type="match status" value="1"/>
</dbReference>
<dbReference type="EC" id="5.1.1.1" evidence="4"/>
<evidence type="ECO:0000256" key="5">
    <source>
        <dbReference type="ARBA" id="ARBA00022898"/>
    </source>
</evidence>
<evidence type="ECO:0000313" key="8">
    <source>
        <dbReference type="EMBL" id="MDE8651921.1"/>
    </source>
</evidence>
<dbReference type="SMART" id="SM01005">
    <property type="entry name" value="Ala_racemase_C"/>
    <property type="match status" value="1"/>
</dbReference>
<name>A0ABT5WPE4_9SPHN</name>
<reference evidence="8 9" key="1">
    <citation type="submission" date="2023-03" db="EMBL/GenBank/DDBJ databases">
        <title>NovoSphingobium album sp. nov. isolated from polycyclic aromatic hydrocarbons- and heavy-metal polluted soil.</title>
        <authorList>
            <person name="Liu Z."/>
            <person name="Wang K."/>
        </authorList>
    </citation>
    <scope>NUCLEOTIDE SEQUENCE [LARGE SCALE GENOMIC DNA]</scope>
    <source>
        <strain evidence="8 9">H3SJ31-1</strain>
    </source>
</reference>
<dbReference type="CDD" id="cd00430">
    <property type="entry name" value="PLPDE_III_AR"/>
    <property type="match status" value="1"/>
</dbReference>
<dbReference type="Proteomes" id="UP001216253">
    <property type="component" value="Unassembled WGS sequence"/>
</dbReference>
<evidence type="ECO:0000256" key="6">
    <source>
        <dbReference type="ARBA" id="ARBA00023235"/>
    </source>
</evidence>
<dbReference type="PROSITE" id="PS00395">
    <property type="entry name" value="ALANINE_RACEMASE"/>
    <property type="match status" value="1"/>
</dbReference>
<comment type="similarity">
    <text evidence="3">Belongs to the alanine racemase family.</text>
</comment>
<evidence type="ECO:0000313" key="9">
    <source>
        <dbReference type="Proteomes" id="UP001216253"/>
    </source>
</evidence>
<dbReference type="PRINTS" id="PR00992">
    <property type="entry name" value="ALARACEMASE"/>
</dbReference>
<dbReference type="Pfam" id="PF00842">
    <property type="entry name" value="Ala_racemase_C"/>
    <property type="match status" value="1"/>
</dbReference>
<comment type="catalytic activity">
    <reaction evidence="1">
        <text>L-alanine = D-alanine</text>
        <dbReference type="Rhea" id="RHEA:20249"/>
        <dbReference type="ChEBI" id="CHEBI:57416"/>
        <dbReference type="ChEBI" id="CHEBI:57972"/>
        <dbReference type="EC" id="5.1.1.1"/>
    </reaction>
</comment>
<protein>
    <recommendedName>
        <fullName evidence="4">alanine racemase</fullName>
        <ecNumber evidence="4">5.1.1.1</ecNumber>
    </recommendedName>
</protein>
<keyword evidence="6 8" id="KW-0413">Isomerase</keyword>
<evidence type="ECO:0000256" key="1">
    <source>
        <dbReference type="ARBA" id="ARBA00000316"/>
    </source>
</evidence>
<dbReference type="EMBL" id="JARESE010000028">
    <property type="protein sequence ID" value="MDE8651921.1"/>
    <property type="molecule type" value="Genomic_DNA"/>
</dbReference>
<dbReference type="InterPro" id="IPR029066">
    <property type="entry name" value="PLP-binding_barrel"/>
</dbReference>
<evidence type="ECO:0000256" key="4">
    <source>
        <dbReference type="ARBA" id="ARBA00013089"/>
    </source>
</evidence>